<dbReference type="PANTHER" id="PTHR30222">
    <property type="entry name" value="SPERMIDINE/PUTRESCINE-BINDING PERIPLASMIC PROTEIN"/>
    <property type="match status" value="1"/>
</dbReference>
<feature type="signal peptide" evidence="6">
    <location>
        <begin position="1"/>
        <end position="30"/>
    </location>
</feature>
<comment type="caution">
    <text evidence="7">The sequence shown here is derived from an EMBL/GenBank/DDBJ whole genome shotgun (WGS) entry which is preliminary data.</text>
</comment>
<gene>
    <name evidence="7" type="ORF">QOZ94_002272</name>
</gene>
<reference evidence="7 8" key="1">
    <citation type="submission" date="2023-07" db="EMBL/GenBank/DDBJ databases">
        <title>Genomic Encyclopedia of Type Strains, Phase IV (KMG-IV): sequencing the most valuable type-strain genomes for metagenomic binning, comparative biology and taxonomic classification.</title>
        <authorList>
            <person name="Goeker M."/>
        </authorList>
    </citation>
    <scope>NUCLEOTIDE SEQUENCE [LARGE SCALE GENOMIC DNA]</scope>
    <source>
        <strain evidence="7 8">DSM 3770</strain>
    </source>
</reference>
<protein>
    <recommendedName>
        <fullName evidence="5">Putrescine-binding periplasmic protein</fullName>
    </recommendedName>
</protein>
<accession>A0ABU0LEB7</accession>
<dbReference type="PIRSF" id="PIRSF019574">
    <property type="entry name" value="Periplasmic_polyamine_BP"/>
    <property type="match status" value="1"/>
</dbReference>
<comment type="function">
    <text evidence="5">Required for the activity of the bacterial periplasmic transport system of putrescine.</text>
</comment>
<name>A0ABU0LEB7_XANAG</name>
<evidence type="ECO:0000313" key="7">
    <source>
        <dbReference type="EMBL" id="MDQ0505476.1"/>
    </source>
</evidence>
<evidence type="ECO:0000256" key="5">
    <source>
        <dbReference type="PIRNR" id="PIRNR019574"/>
    </source>
</evidence>
<evidence type="ECO:0000256" key="3">
    <source>
        <dbReference type="ARBA" id="ARBA00022729"/>
    </source>
</evidence>
<keyword evidence="3 6" id="KW-0732">Signal</keyword>
<keyword evidence="2 5" id="KW-0813">Transport</keyword>
<dbReference type="CDD" id="cd13659">
    <property type="entry name" value="PBP2_PotF"/>
    <property type="match status" value="1"/>
</dbReference>
<sequence length="376" mass="42022">MRRAFKAAVLGVGLGVMLGAGVAFSGPAFAQEKVLNVFNWSDYIDPTVLEDFTKETGIKVRYDVFDSNEVLETKLLAGKTGYDVVVPSGSFLQRQIKAGIFMPLDKSKIPNLKYAWPEVTSRLAVYDPDNARAVNYMWGTTGIGYNVDKVKERLGDVPMNTWDIVFKPENISKLKDCGVYMLDGPEEVIPSAMKYLGLDPDSKKPEDIQKAGELLMTIRPYIKKFDSSGYINALARGDICLAVGWSGDVFQAKTRAEEAAKKTKKPPVNVGYQIPKQGALMWFDNFAIPKDAKHVDEALTFINYMMRPEIAAKNSNYISYANGNLESQKYIDKAILDNPSIYPDKDTFSRLFIVTTNEPAVQRVITKTWNAFKRGK</sequence>
<evidence type="ECO:0000256" key="6">
    <source>
        <dbReference type="SAM" id="SignalP"/>
    </source>
</evidence>
<dbReference type="Pfam" id="PF13416">
    <property type="entry name" value="SBP_bac_8"/>
    <property type="match status" value="1"/>
</dbReference>
<dbReference type="SUPFAM" id="SSF53850">
    <property type="entry name" value="Periplasmic binding protein-like II"/>
    <property type="match status" value="1"/>
</dbReference>
<dbReference type="Gene3D" id="3.40.190.10">
    <property type="entry name" value="Periplasmic binding protein-like II"/>
    <property type="match status" value="2"/>
</dbReference>
<dbReference type="InterPro" id="IPR006059">
    <property type="entry name" value="SBP"/>
</dbReference>
<comment type="subcellular location">
    <subcellularLocation>
        <location evidence="1 5">Periplasm</location>
    </subcellularLocation>
</comment>
<evidence type="ECO:0000256" key="1">
    <source>
        <dbReference type="ARBA" id="ARBA00004418"/>
    </source>
</evidence>
<keyword evidence="4 5" id="KW-0574">Periplasm</keyword>
<keyword evidence="8" id="KW-1185">Reference proteome</keyword>
<comment type="similarity">
    <text evidence="5">Belongs to the bacterial solute-binding protein PotD/PotF family.</text>
</comment>
<dbReference type="PRINTS" id="PR00909">
    <property type="entry name" value="SPERMDNBNDNG"/>
</dbReference>
<evidence type="ECO:0000313" key="8">
    <source>
        <dbReference type="Proteomes" id="UP001241747"/>
    </source>
</evidence>
<dbReference type="InterPro" id="IPR001188">
    <property type="entry name" value="Sperm_putr-bd"/>
</dbReference>
<evidence type="ECO:0000256" key="4">
    <source>
        <dbReference type="ARBA" id="ARBA00022764"/>
    </source>
</evidence>
<evidence type="ECO:0000256" key="2">
    <source>
        <dbReference type="ARBA" id="ARBA00022448"/>
    </source>
</evidence>
<dbReference type="RefSeq" id="WP_370877805.1">
    <property type="nucleotide sequence ID" value="NZ_JABWGX010000002.1"/>
</dbReference>
<feature type="chain" id="PRO_5047414427" description="Putrescine-binding periplasmic protein" evidence="6">
    <location>
        <begin position="31"/>
        <end position="376"/>
    </location>
</feature>
<proteinExistence type="inferred from homology"/>
<dbReference type="EMBL" id="JAUSVY010000004">
    <property type="protein sequence ID" value="MDQ0505476.1"/>
    <property type="molecule type" value="Genomic_DNA"/>
</dbReference>
<dbReference type="Proteomes" id="UP001241747">
    <property type="component" value="Unassembled WGS sequence"/>
</dbReference>
<organism evidence="7 8">
    <name type="scientific">Xanthobacter agilis</name>
    <dbReference type="NCBI Taxonomy" id="47492"/>
    <lineage>
        <taxon>Bacteria</taxon>
        <taxon>Pseudomonadati</taxon>
        <taxon>Pseudomonadota</taxon>
        <taxon>Alphaproteobacteria</taxon>
        <taxon>Hyphomicrobiales</taxon>
        <taxon>Xanthobacteraceae</taxon>
        <taxon>Xanthobacter</taxon>
    </lineage>
</organism>
<dbReference type="PANTHER" id="PTHR30222:SF12">
    <property type="entry name" value="NORSPERMIDINE SENSOR"/>
    <property type="match status" value="1"/>
</dbReference>